<dbReference type="InParanoid" id="A0A672PMW3"/>
<accession>A0A672PMW3</accession>
<evidence type="ECO:0000256" key="3">
    <source>
        <dbReference type="SAM" id="Coils"/>
    </source>
</evidence>
<feature type="domain" description="IF rod" evidence="4">
    <location>
        <begin position="88"/>
        <end position="185"/>
    </location>
</feature>
<keyword evidence="1" id="KW-0403">Intermediate filament</keyword>
<feature type="coiled-coil region" evidence="3">
    <location>
        <begin position="92"/>
        <end position="126"/>
    </location>
</feature>
<name>A0A672PMW3_SINGR</name>
<dbReference type="SUPFAM" id="SSF64593">
    <property type="entry name" value="Intermediate filament protein, coiled coil region"/>
    <property type="match status" value="1"/>
</dbReference>
<dbReference type="Ensembl" id="ENSSGRT00000069162.1">
    <property type="protein sequence ID" value="ENSSGRP00000064866.1"/>
    <property type="gene ID" value="ENSSGRG00000033414.1"/>
</dbReference>
<dbReference type="InterPro" id="IPR002957">
    <property type="entry name" value="Keratin_I"/>
</dbReference>
<evidence type="ECO:0000256" key="2">
    <source>
        <dbReference type="ARBA" id="ARBA00023054"/>
    </source>
</evidence>
<keyword evidence="6" id="KW-1185">Reference proteome</keyword>
<dbReference type="InterPro" id="IPR039008">
    <property type="entry name" value="IF_rod_dom"/>
</dbReference>
<evidence type="ECO:0000259" key="4">
    <source>
        <dbReference type="PROSITE" id="PS51842"/>
    </source>
</evidence>
<proteinExistence type="predicted"/>
<evidence type="ECO:0000256" key="1">
    <source>
        <dbReference type="ARBA" id="ARBA00022754"/>
    </source>
</evidence>
<dbReference type="PANTHER" id="PTHR23239">
    <property type="entry name" value="INTERMEDIATE FILAMENT"/>
    <property type="match status" value="1"/>
</dbReference>
<dbReference type="GO" id="GO:0005882">
    <property type="term" value="C:intermediate filament"/>
    <property type="evidence" value="ECO:0007669"/>
    <property type="project" value="UniProtKB-KW"/>
</dbReference>
<protein>
    <submittedName>
        <fullName evidence="5">Kertain 95</fullName>
    </submittedName>
</protein>
<dbReference type="Gene3D" id="1.20.5.1160">
    <property type="entry name" value="Vasodilator-stimulated phosphoprotein"/>
    <property type="match status" value="1"/>
</dbReference>
<dbReference type="GO" id="GO:0005198">
    <property type="term" value="F:structural molecule activity"/>
    <property type="evidence" value="ECO:0007669"/>
    <property type="project" value="InterPro"/>
</dbReference>
<organism evidence="5 6">
    <name type="scientific">Sinocyclocheilus grahami</name>
    <name type="common">Dianchi golden-line fish</name>
    <name type="synonym">Barbus grahami</name>
    <dbReference type="NCBI Taxonomy" id="75366"/>
    <lineage>
        <taxon>Eukaryota</taxon>
        <taxon>Metazoa</taxon>
        <taxon>Chordata</taxon>
        <taxon>Craniata</taxon>
        <taxon>Vertebrata</taxon>
        <taxon>Euteleostomi</taxon>
        <taxon>Actinopterygii</taxon>
        <taxon>Neopterygii</taxon>
        <taxon>Teleostei</taxon>
        <taxon>Ostariophysi</taxon>
        <taxon>Cypriniformes</taxon>
        <taxon>Cyprinidae</taxon>
        <taxon>Cyprininae</taxon>
        <taxon>Sinocyclocheilus</taxon>
    </lineage>
</organism>
<dbReference type="AlphaFoldDB" id="A0A672PMW3"/>
<dbReference type="Pfam" id="PF00038">
    <property type="entry name" value="Filament"/>
    <property type="match status" value="1"/>
</dbReference>
<dbReference type="PROSITE" id="PS51842">
    <property type="entry name" value="IF_ROD_2"/>
    <property type="match status" value="1"/>
</dbReference>
<dbReference type="PANTHER" id="PTHR23239:SF347">
    <property type="entry name" value="KERATIN 93-RELATED"/>
    <property type="match status" value="1"/>
</dbReference>
<reference evidence="5" key="2">
    <citation type="submission" date="2025-09" db="UniProtKB">
        <authorList>
            <consortium name="Ensembl"/>
        </authorList>
    </citation>
    <scope>IDENTIFICATION</scope>
</reference>
<sequence>MCHLSTSEKASVCDLTHDTSTPSIVTPIRCGTGTPCGPKAYSVYGCGFEGSYPNLQCKIGGGDVYNGKPNSRGFRIMLGNCDYIQLNEKCTMQNLNHRLASYLEKVRSLEAANANLERQIREYYEKKGPICQRDYSAYWNSINCLKEKIEAATINNANILLQIDNSKLAADDFRIKLVLSNNIPL</sequence>
<evidence type="ECO:0000313" key="5">
    <source>
        <dbReference type="Ensembl" id="ENSSGRP00000064866.1"/>
    </source>
</evidence>
<evidence type="ECO:0000313" key="6">
    <source>
        <dbReference type="Proteomes" id="UP000472262"/>
    </source>
</evidence>
<reference evidence="5" key="1">
    <citation type="submission" date="2025-08" db="UniProtKB">
        <authorList>
            <consortium name="Ensembl"/>
        </authorList>
    </citation>
    <scope>IDENTIFICATION</scope>
</reference>
<keyword evidence="2 3" id="KW-0175">Coiled coil</keyword>
<dbReference type="Proteomes" id="UP000472262">
    <property type="component" value="Unassembled WGS sequence"/>
</dbReference>
<dbReference type="SMR" id="A0A672PMW3"/>